<dbReference type="Gene3D" id="3.40.50.300">
    <property type="entry name" value="P-loop containing nucleotide triphosphate hydrolases"/>
    <property type="match status" value="1"/>
</dbReference>
<keyword evidence="6" id="KW-1185">Reference proteome</keyword>
<feature type="domain" description="DNA helicase Pif1-like 2B" evidence="4">
    <location>
        <begin position="758"/>
        <end position="804"/>
    </location>
</feature>
<dbReference type="Proteomes" id="UP000827284">
    <property type="component" value="Unassembled WGS sequence"/>
</dbReference>
<dbReference type="PANTHER" id="PTHR10492">
    <property type="match status" value="1"/>
</dbReference>
<comment type="cofactor">
    <cofactor evidence="1">
        <name>Mg(2+)</name>
        <dbReference type="ChEBI" id="CHEBI:18420"/>
    </cofactor>
</comment>
<keyword evidence="1" id="KW-0067">ATP-binding</keyword>
<keyword evidence="1" id="KW-0227">DNA damage</keyword>
<keyword evidence="1" id="KW-0378">Hydrolase</keyword>
<dbReference type="CDD" id="cd18809">
    <property type="entry name" value="SF1_C_RecD"/>
    <property type="match status" value="1"/>
</dbReference>
<dbReference type="InterPro" id="IPR049163">
    <property type="entry name" value="Pif1-like_2B_dom"/>
</dbReference>
<sequence>MPERRFVGSRNWILDNTWIVPHNLWLATKYNAHINVEVCSSVVAVKYLFKYVYKGHDKTTMNVHEAVARRRAAAAAAAAAIAARDQAQAQAQEQPPQEQPPQEQPPQEQPPREQPPQEQPQVQDPNAANDPAVPDAAPRRAGKTVNEPDDYLDSRYVSACEALWRIFKFKLHGRSPAVIRLQVHLEEEQTVTYNDEDDLQHVVDVAKDSALMAWMKLNEADPEARAFTYPEIPLHYVWRRRRWIKRRYKRKVITRMYFVHPKDKERFCLRLLLLTAKGATSFEELRTTPHRDNPDRQVVHETFKQAALALGLLESDNEWYDLLREAAHDRLPGELRRLFAWVLTQCNPSDPLMLWQEFADDLALDYLRGICRRRETREREQHDPYAAVQPTPLNQDQVDAQERQDKVDSRNAALADLHRILIEMSVGHGLGEFGELYAQFTGDDLEQIIGLYEAEAPEQEHEPQEPLPLNQGQRQAFDTIIQAVQRQDVQGNLFFVDVPGGTGKSFLYNRLIAHFLDHQQDVIPVASAGIAALVLTGGRTAHSTFNIPINIHDESTCHIPYGCALAERIRNASLIIWDEAPMSHKNIFRAVDKGQIENGSLRFASLWPDVQVLRLTENMRAGQNPENADFCQFLLRVGEGREPSILQDPPRSTIRILDRFIFRPIAPDDPNLTLHAEKQFIRTLYPGMAGRLSTAQGLQAPEILEFFAQRALLTPLNANVDLLNSLATEMIPGDAIIYNARDCIPKDESPDAGQYPPEFLNSMNPSGLPPFKLELKVGQPIILLRNINPAKVLCNGTRLIVLRLGQRFIDAKVMHGVNKGHRILIPRTPITNSENDLSFPILFRRTQFPVKPAFTMSINKAQGQTLDRVGLYLPQPVFGHGQLYVALSRCTSPQNMKVLIENGSQEGHEGTYTHNIVYKRLLLDQHV</sequence>
<feature type="region of interest" description="Disordered" evidence="2">
    <location>
        <begin position="378"/>
        <end position="403"/>
    </location>
</feature>
<dbReference type="PANTHER" id="PTHR10492:SF57">
    <property type="entry name" value="ATP-DEPENDENT DNA HELICASE"/>
    <property type="match status" value="1"/>
</dbReference>
<evidence type="ECO:0000256" key="1">
    <source>
        <dbReference type="RuleBase" id="RU363044"/>
    </source>
</evidence>
<comment type="caution">
    <text evidence="5">The sequence shown here is derived from an EMBL/GenBank/DDBJ whole genome shotgun (WGS) entry which is preliminary data.</text>
</comment>
<evidence type="ECO:0000313" key="6">
    <source>
        <dbReference type="Proteomes" id="UP000827284"/>
    </source>
</evidence>
<keyword evidence="1" id="KW-0547">Nucleotide-binding</keyword>
<evidence type="ECO:0000313" key="5">
    <source>
        <dbReference type="EMBL" id="GJJ68098.1"/>
    </source>
</evidence>
<evidence type="ECO:0000256" key="2">
    <source>
        <dbReference type="SAM" id="MobiDB-lite"/>
    </source>
</evidence>
<gene>
    <name evidence="5" type="ORF">EMPS_00444</name>
</gene>
<keyword evidence="1" id="KW-0233">DNA recombination</keyword>
<dbReference type="GO" id="GO:0005524">
    <property type="term" value="F:ATP binding"/>
    <property type="evidence" value="ECO:0007669"/>
    <property type="project" value="UniProtKB-KW"/>
</dbReference>
<keyword evidence="1" id="KW-0234">DNA repair</keyword>
<dbReference type="Pfam" id="PF21530">
    <property type="entry name" value="Pif1_2B_dom"/>
    <property type="match status" value="1"/>
</dbReference>
<dbReference type="EC" id="5.6.2.3" evidence="1"/>
<dbReference type="EMBL" id="BQFW01000001">
    <property type="protein sequence ID" value="GJJ68098.1"/>
    <property type="molecule type" value="Genomic_DNA"/>
</dbReference>
<feature type="compositionally biased region" description="Pro residues" evidence="2">
    <location>
        <begin position="97"/>
        <end position="118"/>
    </location>
</feature>
<proteinExistence type="inferred from homology"/>
<dbReference type="GO" id="GO:0043139">
    <property type="term" value="F:5'-3' DNA helicase activity"/>
    <property type="evidence" value="ECO:0007669"/>
    <property type="project" value="UniProtKB-EC"/>
</dbReference>
<reference evidence="5" key="2">
    <citation type="journal article" date="2022" name="Microbiol. Resour. Announc.">
        <title>Whole-Genome Sequence of Entomortierella parvispora E1425, a Mucoromycotan Fungus Associated with Burkholderiaceae-Related Endosymbiotic Bacteria.</title>
        <authorList>
            <person name="Herlambang A."/>
            <person name="Guo Y."/>
            <person name="Takashima Y."/>
            <person name="Narisawa K."/>
            <person name="Ohta H."/>
            <person name="Nishizawa T."/>
        </authorList>
    </citation>
    <scope>NUCLEOTIDE SEQUENCE</scope>
    <source>
        <strain evidence="5">E1425</strain>
    </source>
</reference>
<feature type="domain" description="DNA helicase Pif1-like DEAD-box helicase" evidence="3">
    <location>
        <begin position="469"/>
        <end position="593"/>
    </location>
</feature>
<dbReference type="OrthoDB" id="5860629at2759"/>
<feature type="region of interest" description="Disordered" evidence="2">
    <location>
        <begin position="79"/>
        <end position="150"/>
    </location>
</feature>
<keyword evidence="1 5" id="KW-0347">Helicase</keyword>
<feature type="compositionally biased region" description="Low complexity" evidence="2">
    <location>
        <begin position="119"/>
        <end position="136"/>
    </location>
</feature>
<dbReference type="InterPro" id="IPR027417">
    <property type="entry name" value="P-loop_NTPase"/>
</dbReference>
<feature type="compositionally biased region" description="Low complexity" evidence="2">
    <location>
        <begin position="79"/>
        <end position="96"/>
    </location>
</feature>
<accession>A0A9P3H1N6</accession>
<comment type="catalytic activity">
    <reaction evidence="1">
        <text>ATP + H2O = ADP + phosphate + H(+)</text>
        <dbReference type="Rhea" id="RHEA:13065"/>
        <dbReference type="ChEBI" id="CHEBI:15377"/>
        <dbReference type="ChEBI" id="CHEBI:15378"/>
        <dbReference type="ChEBI" id="CHEBI:30616"/>
        <dbReference type="ChEBI" id="CHEBI:43474"/>
        <dbReference type="ChEBI" id="CHEBI:456216"/>
        <dbReference type="EC" id="5.6.2.3"/>
    </reaction>
</comment>
<comment type="similarity">
    <text evidence="1">Belongs to the helicase family.</text>
</comment>
<evidence type="ECO:0000259" key="3">
    <source>
        <dbReference type="Pfam" id="PF05970"/>
    </source>
</evidence>
<dbReference type="InterPro" id="IPR010285">
    <property type="entry name" value="DNA_helicase_pif1-like_DEAD"/>
</dbReference>
<dbReference type="GO" id="GO:0006281">
    <property type="term" value="P:DNA repair"/>
    <property type="evidence" value="ECO:0007669"/>
    <property type="project" value="UniProtKB-KW"/>
</dbReference>
<name>A0A9P3H1N6_9FUNG</name>
<dbReference type="GO" id="GO:0006310">
    <property type="term" value="P:DNA recombination"/>
    <property type="evidence" value="ECO:0007669"/>
    <property type="project" value="UniProtKB-KW"/>
</dbReference>
<reference evidence="5" key="1">
    <citation type="submission" date="2021-11" db="EMBL/GenBank/DDBJ databases">
        <authorList>
            <person name="Herlambang A."/>
            <person name="Guo Y."/>
            <person name="Takashima Y."/>
            <person name="Nishizawa T."/>
        </authorList>
    </citation>
    <scope>NUCLEOTIDE SEQUENCE</scope>
    <source>
        <strain evidence="5">E1425</strain>
    </source>
</reference>
<evidence type="ECO:0000259" key="4">
    <source>
        <dbReference type="Pfam" id="PF21530"/>
    </source>
</evidence>
<organism evidence="5 6">
    <name type="scientific">Entomortierella parvispora</name>
    <dbReference type="NCBI Taxonomy" id="205924"/>
    <lineage>
        <taxon>Eukaryota</taxon>
        <taxon>Fungi</taxon>
        <taxon>Fungi incertae sedis</taxon>
        <taxon>Mucoromycota</taxon>
        <taxon>Mortierellomycotina</taxon>
        <taxon>Mortierellomycetes</taxon>
        <taxon>Mortierellales</taxon>
        <taxon>Mortierellaceae</taxon>
        <taxon>Entomortierella</taxon>
    </lineage>
</organism>
<dbReference type="GO" id="GO:0016787">
    <property type="term" value="F:hydrolase activity"/>
    <property type="evidence" value="ECO:0007669"/>
    <property type="project" value="UniProtKB-KW"/>
</dbReference>
<dbReference type="AlphaFoldDB" id="A0A9P3H1N6"/>
<protein>
    <recommendedName>
        <fullName evidence="1">ATP-dependent DNA helicase</fullName>
        <ecNumber evidence="1">5.6.2.3</ecNumber>
    </recommendedName>
</protein>
<dbReference type="SUPFAM" id="SSF52540">
    <property type="entry name" value="P-loop containing nucleoside triphosphate hydrolases"/>
    <property type="match status" value="2"/>
</dbReference>
<dbReference type="Pfam" id="PF05970">
    <property type="entry name" value="PIF1"/>
    <property type="match status" value="1"/>
</dbReference>
<dbReference type="GO" id="GO:0000723">
    <property type="term" value="P:telomere maintenance"/>
    <property type="evidence" value="ECO:0007669"/>
    <property type="project" value="InterPro"/>
</dbReference>